<dbReference type="Gene3D" id="3.10.450.50">
    <property type="match status" value="2"/>
</dbReference>
<evidence type="ECO:0000256" key="1">
    <source>
        <dbReference type="SAM" id="SignalP"/>
    </source>
</evidence>
<reference evidence="2" key="1">
    <citation type="submission" date="2023-08" db="EMBL/GenBank/DDBJ databases">
        <authorList>
            <person name="Chen Y."/>
            <person name="Shah S."/>
            <person name="Dougan E. K."/>
            <person name="Thang M."/>
            <person name="Chan C."/>
        </authorList>
    </citation>
    <scope>NUCLEOTIDE SEQUENCE</scope>
</reference>
<gene>
    <name evidence="2" type="ORF">EVOR1521_LOCUS11611</name>
</gene>
<protein>
    <recommendedName>
        <fullName evidence="4">Nuclear transport factor 2 family protein</fullName>
    </recommendedName>
</protein>
<dbReference type="EMBL" id="CAUJNA010001158">
    <property type="protein sequence ID" value="CAJ1384838.1"/>
    <property type="molecule type" value="Genomic_DNA"/>
</dbReference>
<evidence type="ECO:0008006" key="4">
    <source>
        <dbReference type="Google" id="ProtNLM"/>
    </source>
</evidence>
<feature type="chain" id="PRO_5041257014" description="Nuclear transport factor 2 family protein" evidence="1">
    <location>
        <begin position="22"/>
        <end position="315"/>
    </location>
</feature>
<dbReference type="AlphaFoldDB" id="A0AA36IBT8"/>
<dbReference type="Pfam" id="PF12893">
    <property type="entry name" value="Lumazine_bd_2"/>
    <property type="match status" value="2"/>
</dbReference>
<evidence type="ECO:0000313" key="3">
    <source>
        <dbReference type="Proteomes" id="UP001178507"/>
    </source>
</evidence>
<name>A0AA36IBT8_9DINO</name>
<proteinExistence type="predicted"/>
<keyword evidence="1" id="KW-0732">Signal</keyword>
<organism evidence="2 3">
    <name type="scientific">Effrenium voratum</name>
    <dbReference type="NCBI Taxonomy" id="2562239"/>
    <lineage>
        <taxon>Eukaryota</taxon>
        <taxon>Sar</taxon>
        <taxon>Alveolata</taxon>
        <taxon>Dinophyceae</taxon>
        <taxon>Suessiales</taxon>
        <taxon>Symbiodiniaceae</taxon>
        <taxon>Effrenium</taxon>
    </lineage>
</organism>
<sequence length="315" mass="34826">MVRGRIAVVLCLLFAWGAGFARPRDPRGSRMEPPAKRVKGAAAASAALFAEVATALEAYFDGLHSGKVERLREVWHEEGHLYGLAPDGSLVDRSAAEFFKAVAAREPSQHLAEHDAIIRLDFASPRCCAAKVQIALSAAKNSPTPSFTDVLYTDFLVLLRLGGRWQIISKVFASVPLSEPSYEEPYDALAYSVAEPVRGVQDYFRGGHLGCPEILGQNFHANARLCFSNEEEKLVRWSQAEFFEVLKSRAPTATDTRALRFDKILGVDKAGPDVALIKLQIGYPPQLYTDFLSMLRISGRWWIIAKSSDSKPFKL</sequence>
<comment type="caution">
    <text evidence="2">The sequence shown here is derived from an EMBL/GenBank/DDBJ whole genome shotgun (WGS) entry which is preliminary data.</text>
</comment>
<dbReference type="InterPro" id="IPR032710">
    <property type="entry name" value="NTF2-like_dom_sf"/>
</dbReference>
<dbReference type="SUPFAM" id="SSF54427">
    <property type="entry name" value="NTF2-like"/>
    <property type="match status" value="2"/>
</dbReference>
<feature type="signal peptide" evidence="1">
    <location>
        <begin position="1"/>
        <end position="21"/>
    </location>
</feature>
<accession>A0AA36IBT8</accession>
<evidence type="ECO:0000313" key="2">
    <source>
        <dbReference type="EMBL" id="CAJ1384838.1"/>
    </source>
</evidence>
<keyword evidence="3" id="KW-1185">Reference proteome</keyword>
<dbReference type="Proteomes" id="UP001178507">
    <property type="component" value="Unassembled WGS sequence"/>
</dbReference>
<dbReference type="InterPro" id="IPR039437">
    <property type="entry name" value="FrzH/put_lumazine-bd"/>
</dbReference>